<proteinExistence type="predicted"/>
<evidence type="ECO:0000256" key="2">
    <source>
        <dbReference type="ARBA" id="ARBA00022630"/>
    </source>
</evidence>
<dbReference type="GO" id="GO:0050660">
    <property type="term" value="F:flavin adenine dinucleotide binding"/>
    <property type="evidence" value="ECO:0007669"/>
    <property type="project" value="InterPro"/>
</dbReference>
<dbReference type="Pfam" id="PF02511">
    <property type="entry name" value="Thy1"/>
    <property type="match status" value="1"/>
</dbReference>
<keyword evidence="1" id="KW-0489">Methyltransferase</keyword>
<dbReference type="AlphaFoldDB" id="A0A5J5K9A3"/>
<keyword evidence="7" id="KW-1185">Reference proteome</keyword>
<reference evidence="6 7" key="1">
    <citation type="submission" date="2019-09" db="EMBL/GenBank/DDBJ databases">
        <title>Screening of Novel Bioactive Compounds from Soil-Associated.</title>
        <authorList>
            <person name="Gong X."/>
        </authorList>
    </citation>
    <scope>NUCLEOTIDE SEQUENCE [LARGE SCALE GENOMIC DNA]</scope>
    <source>
        <strain evidence="6 7">Gxj-6</strain>
    </source>
</reference>
<evidence type="ECO:0000313" key="6">
    <source>
        <dbReference type="EMBL" id="KAA9381009.1"/>
    </source>
</evidence>
<sequence>MTPFRLGPSELGNSPVVSRPRFTPRRDRADLHSDVIKSATLRVQSQVERVSFSFVLRDISRVASHELVRHRPGSRPPPV</sequence>
<evidence type="ECO:0000256" key="4">
    <source>
        <dbReference type="ARBA" id="ARBA00022827"/>
    </source>
</evidence>
<evidence type="ECO:0000256" key="5">
    <source>
        <dbReference type="SAM" id="MobiDB-lite"/>
    </source>
</evidence>
<dbReference type="EMBL" id="VYTZ01000002">
    <property type="protein sequence ID" value="KAA9381009.1"/>
    <property type="molecule type" value="Genomic_DNA"/>
</dbReference>
<feature type="region of interest" description="Disordered" evidence="5">
    <location>
        <begin position="1"/>
        <end position="27"/>
    </location>
</feature>
<dbReference type="InterPro" id="IPR003669">
    <property type="entry name" value="Thymidylate_synthase_ThyX"/>
</dbReference>
<evidence type="ECO:0000256" key="1">
    <source>
        <dbReference type="ARBA" id="ARBA00022603"/>
    </source>
</evidence>
<dbReference type="GO" id="GO:0032259">
    <property type="term" value="P:methylation"/>
    <property type="evidence" value="ECO:0007669"/>
    <property type="project" value="UniProtKB-KW"/>
</dbReference>
<comment type="caution">
    <text evidence="6">The sequence shown here is derived from an EMBL/GenBank/DDBJ whole genome shotgun (WGS) entry which is preliminary data.</text>
</comment>
<keyword evidence="4" id="KW-0274">FAD</keyword>
<protein>
    <submittedName>
        <fullName evidence="6">FAD-dependent thymidylate synthase</fullName>
    </submittedName>
</protein>
<name>A0A5J5K9A3_9ACTN</name>
<dbReference type="SUPFAM" id="SSF69796">
    <property type="entry name" value="Thymidylate synthase-complementing protein Thy1"/>
    <property type="match status" value="1"/>
</dbReference>
<organism evidence="6 7">
    <name type="scientific">Microbispora cellulosiformans</name>
    <dbReference type="NCBI Taxonomy" id="2614688"/>
    <lineage>
        <taxon>Bacteria</taxon>
        <taxon>Bacillati</taxon>
        <taxon>Actinomycetota</taxon>
        <taxon>Actinomycetes</taxon>
        <taxon>Streptosporangiales</taxon>
        <taxon>Streptosporangiaceae</taxon>
        <taxon>Microbispora</taxon>
    </lineage>
</organism>
<keyword evidence="2" id="KW-0285">Flavoprotein</keyword>
<dbReference type="Gene3D" id="3.30.70.3180">
    <property type="match status" value="1"/>
</dbReference>
<keyword evidence="3" id="KW-0545">Nucleotide biosynthesis</keyword>
<accession>A0A5J5K9A3</accession>
<gene>
    <name evidence="6" type="ORF">F5972_05060</name>
</gene>
<evidence type="ECO:0000313" key="7">
    <source>
        <dbReference type="Proteomes" id="UP000327011"/>
    </source>
</evidence>
<dbReference type="InterPro" id="IPR036098">
    <property type="entry name" value="Thymidylate_synthase_ThyX_sf"/>
</dbReference>
<evidence type="ECO:0000256" key="3">
    <source>
        <dbReference type="ARBA" id="ARBA00022727"/>
    </source>
</evidence>
<dbReference type="Proteomes" id="UP000327011">
    <property type="component" value="Unassembled WGS sequence"/>
</dbReference>
<keyword evidence="1" id="KW-0808">Transferase</keyword>
<dbReference type="GO" id="GO:0006231">
    <property type="term" value="P:dTMP biosynthetic process"/>
    <property type="evidence" value="ECO:0007669"/>
    <property type="project" value="InterPro"/>
</dbReference>
<dbReference type="GO" id="GO:0050797">
    <property type="term" value="F:thymidylate synthase (FAD) activity"/>
    <property type="evidence" value="ECO:0007669"/>
    <property type="project" value="InterPro"/>
</dbReference>